<accession>A0A2P2P1J8</accession>
<protein>
    <submittedName>
        <fullName evidence="1">Uncharacterized protein</fullName>
    </submittedName>
</protein>
<evidence type="ECO:0000313" key="1">
    <source>
        <dbReference type="EMBL" id="MBX48607.1"/>
    </source>
</evidence>
<proteinExistence type="predicted"/>
<name>A0A2P2P1J8_RHIMU</name>
<sequence>MYRSNTLVNVTIIFSTRKAGGSKGTANSAEIAAHLTPHTAGTPPGPAGQLGLGDWQLELGPTLLTNLPCI</sequence>
<reference evidence="1" key="1">
    <citation type="submission" date="2018-02" db="EMBL/GenBank/DDBJ databases">
        <title>Rhizophora mucronata_Transcriptome.</title>
        <authorList>
            <person name="Meera S.P."/>
            <person name="Sreeshan A."/>
            <person name="Augustine A."/>
        </authorList>
    </citation>
    <scope>NUCLEOTIDE SEQUENCE</scope>
    <source>
        <tissue evidence="1">Leaf</tissue>
    </source>
</reference>
<dbReference type="EMBL" id="GGEC01068123">
    <property type="protein sequence ID" value="MBX48607.1"/>
    <property type="molecule type" value="Transcribed_RNA"/>
</dbReference>
<dbReference type="AlphaFoldDB" id="A0A2P2P1J8"/>
<organism evidence="1">
    <name type="scientific">Rhizophora mucronata</name>
    <name type="common">Asiatic mangrove</name>
    <dbReference type="NCBI Taxonomy" id="61149"/>
    <lineage>
        <taxon>Eukaryota</taxon>
        <taxon>Viridiplantae</taxon>
        <taxon>Streptophyta</taxon>
        <taxon>Embryophyta</taxon>
        <taxon>Tracheophyta</taxon>
        <taxon>Spermatophyta</taxon>
        <taxon>Magnoliopsida</taxon>
        <taxon>eudicotyledons</taxon>
        <taxon>Gunneridae</taxon>
        <taxon>Pentapetalae</taxon>
        <taxon>rosids</taxon>
        <taxon>fabids</taxon>
        <taxon>Malpighiales</taxon>
        <taxon>Rhizophoraceae</taxon>
        <taxon>Rhizophora</taxon>
    </lineage>
</organism>